<dbReference type="InterPro" id="IPR002528">
    <property type="entry name" value="MATE_fam"/>
</dbReference>
<feature type="transmembrane region" description="Helical" evidence="3">
    <location>
        <begin position="358"/>
        <end position="380"/>
    </location>
</feature>
<feature type="transmembrane region" description="Helical" evidence="3">
    <location>
        <begin position="320"/>
        <end position="338"/>
    </location>
</feature>
<feature type="transmembrane region" description="Helical" evidence="3">
    <location>
        <begin position="124"/>
        <end position="150"/>
    </location>
</feature>
<dbReference type="STRING" id="461836.A0A0L0D1J9"/>
<sequence>MAATSRCQAETEPLLSTEGSLQASASVTCPAQQPRPEELRHAPTPRRELSLQLMLAAPVAFTVLCRVGMMLTDLAVLGHLSGSALAAASAALIWMNVVLSPIFRGFAPALNVLSAQALGADNPALAGQWALIAVLACSGYGVCVGAAWWWGEAVLLGIGADPAIAAEAGVFMRYSLLWTVPTMGYELLQSFFRAHEDVLPAMVINAAGLVFNLAANVVLVHGAGSWAGMGFVGSPLATAASRWVVFVGYAVYMWATRRAYLKSATPGFSWAWMSRARLVTYTLEQALPLSLSGLIEELQFQVLAVMALDLGAVEIATNNAMFVLFFFLDSAMLGLFTACSIRVGRLLGCGLPQAARRAGVVTFGLSMVVGGAVSLALYLLRAQLGKIVSSDPAIWSEAESIARLLAISYILIGVFYTCMAILDGQARPLPVALAFFVGAWLVCIPLAYVFVFRDHRGLRGIWLSMVIGYSVVTTIAAGFVVTSDWSALADVARIRSECKVKPEPEPELVAAARGSSLA</sequence>
<feature type="transmembrane region" description="Helical" evidence="3">
    <location>
        <begin position="461"/>
        <end position="481"/>
    </location>
</feature>
<evidence type="ECO:0000313" key="4">
    <source>
        <dbReference type="EMBL" id="KNC46234.1"/>
    </source>
</evidence>
<dbReference type="EMBL" id="GL349442">
    <property type="protein sequence ID" value="KNC46234.1"/>
    <property type="molecule type" value="Genomic_DNA"/>
</dbReference>
<dbReference type="eggNOG" id="KOG1347">
    <property type="taxonomic scope" value="Eukaryota"/>
</dbReference>
<reference evidence="4 5" key="1">
    <citation type="submission" date="2010-05" db="EMBL/GenBank/DDBJ databases">
        <title>The Genome Sequence of Thecamonas trahens ATCC 50062.</title>
        <authorList>
            <consortium name="The Broad Institute Genome Sequencing Platform"/>
            <person name="Russ C."/>
            <person name="Cuomo C."/>
            <person name="Shea T."/>
            <person name="Young S.K."/>
            <person name="Zeng Q."/>
            <person name="Koehrsen M."/>
            <person name="Haas B."/>
            <person name="Borodovsky M."/>
            <person name="Guigo R."/>
            <person name="Alvarado L."/>
            <person name="Berlin A."/>
            <person name="Bochicchio J."/>
            <person name="Borenstein D."/>
            <person name="Chapman S."/>
            <person name="Chen Z."/>
            <person name="Freedman E."/>
            <person name="Gellesch M."/>
            <person name="Goldberg J."/>
            <person name="Griggs A."/>
            <person name="Gujja S."/>
            <person name="Heilman E."/>
            <person name="Heiman D."/>
            <person name="Hepburn T."/>
            <person name="Howarth C."/>
            <person name="Jen D."/>
            <person name="Larson L."/>
            <person name="Mehta T."/>
            <person name="Park D."/>
            <person name="Pearson M."/>
            <person name="Roberts A."/>
            <person name="Saif S."/>
            <person name="Shenoy N."/>
            <person name="Sisk P."/>
            <person name="Stolte C."/>
            <person name="Sykes S."/>
            <person name="Thomson T."/>
            <person name="Walk T."/>
            <person name="White J."/>
            <person name="Yandava C."/>
            <person name="Burger G."/>
            <person name="Gray M.W."/>
            <person name="Holland P.W.H."/>
            <person name="King N."/>
            <person name="Lang F.B.F."/>
            <person name="Roger A.J."/>
            <person name="Ruiz-Trillo I."/>
            <person name="Lander E."/>
            <person name="Nusbaum C."/>
        </authorList>
    </citation>
    <scope>NUCLEOTIDE SEQUENCE [LARGE SCALE GENOMIC DNA]</scope>
    <source>
        <strain evidence="4 5">ATCC 50062</strain>
    </source>
</reference>
<comment type="similarity">
    <text evidence="1">Belongs to the multi antimicrobial extrusion (MATE) (TC 2.A.66.1) family.</text>
</comment>
<protein>
    <submittedName>
        <fullName evidence="4">Multidrug/Oligosaccharidyl-lipid/Polysaccharide Flippase superfamily</fullName>
    </submittedName>
</protein>
<keyword evidence="3" id="KW-0472">Membrane</keyword>
<feature type="transmembrane region" description="Helical" evidence="3">
    <location>
        <begin position="49"/>
        <end position="71"/>
    </location>
</feature>
<organism evidence="4 5">
    <name type="scientific">Thecamonas trahens ATCC 50062</name>
    <dbReference type="NCBI Taxonomy" id="461836"/>
    <lineage>
        <taxon>Eukaryota</taxon>
        <taxon>Apusozoa</taxon>
        <taxon>Apusomonadida</taxon>
        <taxon>Apusomonadidae</taxon>
        <taxon>Thecamonas</taxon>
    </lineage>
</organism>
<gene>
    <name evidence="4" type="ORF">AMSG_02685</name>
</gene>
<dbReference type="PANTHER" id="PTHR11206">
    <property type="entry name" value="MULTIDRUG RESISTANCE PROTEIN"/>
    <property type="match status" value="1"/>
</dbReference>
<dbReference type="GO" id="GO:0016020">
    <property type="term" value="C:membrane"/>
    <property type="evidence" value="ECO:0007669"/>
    <property type="project" value="InterPro"/>
</dbReference>
<feature type="transmembrane region" description="Helical" evidence="3">
    <location>
        <begin position="200"/>
        <end position="220"/>
    </location>
</feature>
<feature type="compositionally biased region" description="Polar residues" evidence="2">
    <location>
        <begin position="17"/>
        <end position="31"/>
    </location>
</feature>
<dbReference type="RefSeq" id="XP_013760531.1">
    <property type="nucleotide sequence ID" value="XM_013905077.1"/>
</dbReference>
<dbReference type="AlphaFoldDB" id="A0A0L0D1J9"/>
<evidence type="ECO:0000256" key="2">
    <source>
        <dbReference type="SAM" id="MobiDB-lite"/>
    </source>
</evidence>
<feature type="transmembrane region" description="Helical" evidence="3">
    <location>
        <begin position="401"/>
        <end position="422"/>
    </location>
</feature>
<feature type="transmembrane region" description="Helical" evidence="3">
    <location>
        <begin position="226"/>
        <end position="252"/>
    </location>
</feature>
<feature type="transmembrane region" description="Helical" evidence="3">
    <location>
        <begin position="428"/>
        <end position="449"/>
    </location>
</feature>
<evidence type="ECO:0000256" key="3">
    <source>
        <dbReference type="SAM" id="Phobius"/>
    </source>
</evidence>
<dbReference type="OrthoDB" id="2126698at2759"/>
<feature type="transmembrane region" description="Helical" evidence="3">
    <location>
        <begin position="83"/>
        <end position="103"/>
    </location>
</feature>
<keyword evidence="3" id="KW-0812">Transmembrane</keyword>
<dbReference type="GeneID" id="25562344"/>
<evidence type="ECO:0000313" key="5">
    <source>
        <dbReference type="Proteomes" id="UP000054408"/>
    </source>
</evidence>
<dbReference type="OMA" id="RRCAWRC"/>
<dbReference type="GO" id="GO:0042910">
    <property type="term" value="F:xenobiotic transmembrane transporter activity"/>
    <property type="evidence" value="ECO:0007669"/>
    <property type="project" value="InterPro"/>
</dbReference>
<keyword evidence="5" id="KW-1185">Reference proteome</keyword>
<feature type="region of interest" description="Disordered" evidence="2">
    <location>
        <begin position="1"/>
        <end position="43"/>
    </location>
</feature>
<dbReference type="GO" id="GO:0015297">
    <property type="term" value="F:antiporter activity"/>
    <property type="evidence" value="ECO:0007669"/>
    <property type="project" value="InterPro"/>
</dbReference>
<keyword evidence="3" id="KW-1133">Transmembrane helix</keyword>
<evidence type="ECO:0000256" key="1">
    <source>
        <dbReference type="ARBA" id="ARBA00010199"/>
    </source>
</evidence>
<dbReference type="Proteomes" id="UP000054408">
    <property type="component" value="Unassembled WGS sequence"/>
</dbReference>
<proteinExistence type="inferred from homology"/>
<name>A0A0L0D1J9_THETB</name>
<accession>A0A0L0D1J9</accession>
<dbReference type="Pfam" id="PF01554">
    <property type="entry name" value="MatE"/>
    <property type="match status" value="2"/>
</dbReference>